<dbReference type="SUPFAM" id="SSF48452">
    <property type="entry name" value="TPR-like"/>
    <property type="match status" value="1"/>
</dbReference>
<accession>A0A1F7GVE0</accession>
<dbReference type="Pfam" id="PF11028">
    <property type="entry name" value="TMEM260-like"/>
    <property type="match status" value="1"/>
</dbReference>
<organism evidence="3 4">
    <name type="scientific">Candidatus Roizmanbacteria bacterium RIFCSPHIGHO2_02_FULL_37_24</name>
    <dbReference type="NCBI Taxonomy" id="1802037"/>
    <lineage>
        <taxon>Bacteria</taxon>
        <taxon>Candidatus Roizmaniibacteriota</taxon>
    </lineage>
</organism>
<feature type="transmembrane region" description="Helical" evidence="2">
    <location>
        <begin position="91"/>
        <end position="111"/>
    </location>
</feature>
<feature type="transmembrane region" description="Helical" evidence="2">
    <location>
        <begin position="286"/>
        <end position="309"/>
    </location>
</feature>
<comment type="caution">
    <text evidence="3">The sequence shown here is derived from an EMBL/GenBank/DDBJ whole genome shotgun (WGS) entry which is preliminary data.</text>
</comment>
<keyword evidence="2" id="KW-1133">Transmembrane helix</keyword>
<evidence type="ECO:0000313" key="4">
    <source>
        <dbReference type="Proteomes" id="UP000177159"/>
    </source>
</evidence>
<dbReference type="PROSITE" id="PS50005">
    <property type="entry name" value="TPR"/>
    <property type="match status" value="1"/>
</dbReference>
<feature type="transmembrane region" description="Helical" evidence="2">
    <location>
        <begin position="353"/>
        <end position="370"/>
    </location>
</feature>
<keyword evidence="2" id="KW-0812">Transmembrane</keyword>
<dbReference type="InterPro" id="IPR021280">
    <property type="entry name" value="TMEM260-like"/>
</dbReference>
<keyword evidence="1" id="KW-0802">TPR repeat</keyword>
<dbReference type="SMART" id="SM00028">
    <property type="entry name" value="TPR"/>
    <property type="match status" value="2"/>
</dbReference>
<dbReference type="PANTHER" id="PTHR16214:SF3">
    <property type="entry name" value="TRANSMEMBRANE PROTEIN 260"/>
    <property type="match status" value="1"/>
</dbReference>
<keyword evidence="2" id="KW-0472">Membrane</keyword>
<reference evidence="3 4" key="1">
    <citation type="journal article" date="2016" name="Nat. Commun.">
        <title>Thousands of microbial genomes shed light on interconnected biogeochemical processes in an aquifer system.</title>
        <authorList>
            <person name="Anantharaman K."/>
            <person name="Brown C.T."/>
            <person name="Hug L.A."/>
            <person name="Sharon I."/>
            <person name="Castelle C.J."/>
            <person name="Probst A.J."/>
            <person name="Thomas B.C."/>
            <person name="Singh A."/>
            <person name="Wilkins M.J."/>
            <person name="Karaoz U."/>
            <person name="Brodie E.L."/>
            <person name="Williams K.H."/>
            <person name="Hubbard S.S."/>
            <person name="Banfield J.F."/>
        </authorList>
    </citation>
    <scope>NUCLEOTIDE SEQUENCE [LARGE SCALE GENOMIC DNA]</scope>
</reference>
<proteinExistence type="predicted"/>
<dbReference type="Pfam" id="PF14559">
    <property type="entry name" value="TPR_19"/>
    <property type="match status" value="1"/>
</dbReference>
<protein>
    <submittedName>
        <fullName evidence="3">Uncharacterized protein</fullName>
    </submittedName>
</protein>
<dbReference type="InterPro" id="IPR011990">
    <property type="entry name" value="TPR-like_helical_dom_sf"/>
</dbReference>
<dbReference type="PANTHER" id="PTHR16214">
    <property type="entry name" value="TRANSMEMBRANE PROTEIN 260"/>
    <property type="match status" value="1"/>
</dbReference>
<feature type="transmembrane region" description="Helical" evidence="2">
    <location>
        <begin position="321"/>
        <end position="341"/>
    </location>
</feature>
<evidence type="ECO:0000313" key="3">
    <source>
        <dbReference type="EMBL" id="OGK22928.1"/>
    </source>
</evidence>
<feature type="repeat" description="TPR" evidence="1">
    <location>
        <begin position="543"/>
        <end position="576"/>
    </location>
</feature>
<dbReference type="EMBL" id="MFZM01000030">
    <property type="protein sequence ID" value="OGK22928.1"/>
    <property type="molecule type" value="Genomic_DNA"/>
</dbReference>
<dbReference type="InterPro" id="IPR019734">
    <property type="entry name" value="TPR_rpt"/>
</dbReference>
<name>A0A1F7GVE0_9BACT</name>
<dbReference type="AlphaFoldDB" id="A0A1F7GVE0"/>
<dbReference type="Gene3D" id="1.25.40.10">
    <property type="entry name" value="Tetratricopeptide repeat domain"/>
    <property type="match status" value="1"/>
</dbReference>
<feature type="transmembrane region" description="Helical" evidence="2">
    <location>
        <begin position="143"/>
        <end position="173"/>
    </location>
</feature>
<dbReference type="Proteomes" id="UP000177159">
    <property type="component" value="Unassembled WGS sequence"/>
</dbReference>
<feature type="transmembrane region" description="Helical" evidence="2">
    <location>
        <begin position="66"/>
        <end position="85"/>
    </location>
</feature>
<gene>
    <name evidence="3" type="ORF">A3C24_03650</name>
</gene>
<evidence type="ECO:0000256" key="2">
    <source>
        <dbReference type="SAM" id="Phobius"/>
    </source>
</evidence>
<dbReference type="InterPro" id="IPR052724">
    <property type="entry name" value="GT117_domain-containing"/>
</dbReference>
<feature type="transmembrane region" description="Helical" evidence="2">
    <location>
        <begin position="118"/>
        <end position="137"/>
    </location>
</feature>
<evidence type="ECO:0000256" key="1">
    <source>
        <dbReference type="PROSITE-ProRule" id="PRU00339"/>
    </source>
</evidence>
<sequence length="657" mass="76570">MGFFVFILYSIFFGYFQSTSIYGGDAGDLVSAAFVGGIAHPPGYPLYSFLGFLISKIPISTVAWRIGLLSSIPSALALSILFLFIKKLTKSISISLITTAILACTYIFWLYSIVPEVFALHLAISISLLYALYIWSINYQVRYLYTGALLFGLGLAHHHIIIFLAPAIISLLWHHKKHLPVQKTMSIRLMGFFILGLIPYIWAYISALSVPYIVWNDPTTLTGFIQLVTRAQYGTFQAAIHYAQTLQSRLLQFPIILEFYITDFTYIGLALSLIGNIGLYRDKKAIFWYFLIGFLSVGPLFFFYASYIITSDFTLATMERFLLPSYIFITLWIGYGIHSVLHFAQRYLKTAQLIIIFFFVIPLSLFYINYPKLSILKFDRTAERIGEDVLKTTEPNSIILLQADTLIFNTQYVYFTYDTYKDRVPVHVIKLYNGEFNKIIEKYYPKVKTPQRTDPSIVISDFIERNYGAVPIYSTDNFPTYIEKSYWIPQGLIYKFYKEKDIPDEDELLKRSERVWQTYQDPLKGSLSSYRNLMLANVLDFYRNGRIRIGNMYLRADDPENALRHYQEALRLDTEYSDTYFQIADSYIKLGRCEKARKQIEKGERVAKKTVRYDPSTYYGYMYKLYDKCIKDEQEAEKWKKRYEKKIKEEETLLKEL</sequence>
<feature type="transmembrane region" description="Helical" evidence="2">
    <location>
        <begin position="255"/>
        <end position="274"/>
    </location>
</feature>
<feature type="transmembrane region" description="Helical" evidence="2">
    <location>
        <begin position="33"/>
        <end position="54"/>
    </location>
</feature>
<feature type="transmembrane region" description="Helical" evidence="2">
    <location>
        <begin position="185"/>
        <end position="205"/>
    </location>
</feature>